<feature type="region of interest" description="Disordered" evidence="2">
    <location>
        <begin position="1"/>
        <end position="61"/>
    </location>
</feature>
<comment type="similarity">
    <text evidence="1">Belongs to the helicase family.</text>
</comment>
<dbReference type="Pfam" id="PF14214">
    <property type="entry name" value="Helitron_like_N"/>
    <property type="match status" value="1"/>
</dbReference>
<dbReference type="EMBL" id="LNIX01000001">
    <property type="protein sequence ID" value="OXA64910.1"/>
    <property type="molecule type" value="Genomic_DNA"/>
</dbReference>
<evidence type="ECO:0000313" key="7">
    <source>
        <dbReference type="Proteomes" id="UP000198287"/>
    </source>
</evidence>
<reference evidence="6 7" key="1">
    <citation type="submission" date="2015-12" db="EMBL/GenBank/DDBJ databases">
        <title>The genome of Folsomia candida.</title>
        <authorList>
            <person name="Faddeeva A."/>
            <person name="Derks M.F."/>
            <person name="Anvar Y."/>
            <person name="Smit S."/>
            <person name="Van Straalen N."/>
            <person name="Roelofs D."/>
        </authorList>
    </citation>
    <scope>NUCLEOTIDE SEQUENCE [LARGE SCALE GENOMIC DNA]</scope>
    <source>
        <strain evidence="6 7">VU population</strain>
        <tissue evidence="6">Whole body</tissue>
    </source>
</reference>
<feature type="region of interest" description="Disordered" evidence="2">
    <location>
        <begin position="123"/>
        <end position="149"/>
    </location>
</feature>
<gene>
    <name evidence="6" type="ORF">Fcan01_01002</name>
</gene>
<dbReference type="PANTHER" id="PTHR10492:SF57">
    <property type="entry name" value="ATP-DEPENDENT DNA HELICASE"/>
    <property type="match status" value="1"/>
</dbReference>
<dbReference type="OrthoDB" id="10053386at2759"/>
<comment type="caution">
    <text evidence="6">The sequence shown here is derived from an EMBL/GenBank/DDBJ whole genome shotgun (WGS) entry which is preliminary data.</text>
</comment>
<dbReference type="OMA" id="HTENEMI"/>
<dbReference type="GO" id="GO:0006281">
    <property type="term" value="P:DNA repair"/>
    <property type="evidence" value="ECO:0007669"/>
    <property type="project" value="UniProtKB-KW"/>
</dbReference>
<dbReference type="EC" id="5.6.2.3" evidence="1"/>
<dbReference type="PANTHER" id="PTHR10492">
    <property type="match status" value="1"/>
</dbReference>
<dbReference type="InterPro" id="IPR027417">
    <property type="entry name" value="P-loop_NTPase"/>
</dbReference>
<dbReference type="InterPro" id="IPR025476">
    <property type="entry name" value="Helitron_helicase-like"/>
</dbReference>
<keyword evidence="1 6" id="KW-0347">Helicase</keyword>
<evidence type="ECO:0000259" key="4">
    <source>
        <dbReference type="Pfam" id="PF14214"/>
    </source>
</evidence>
<dbReference type="Proteomes" id="UP000198287">
    <property type="component" value="Unassembled WGS sequence"/>
</dbReference>
<dbReference type="Pfam" id="PF05970">
    <property type="entry name" value="PIF1"/>
    <property type="match status" value="1"/>
</dbReference>
<keyword evidence="1" id="KW-0547">Nucleotide-binding</keyword>
<dbReference type="InterPro" id="IPR010285">
    <property type="entry name" value="DNA_helicase_pif1-like_DEAD"/>
</dbReference>
<keyword evidence="1" id="KW-0233">DNA recombination</keyword>
<keyword evidence="1" id="KW-0067">ATP-binding</keyword>
<keyword evidence="1" id="KW-0378">Hydrolase</keyword>
<feature type="compositionally biased region" description="Basic and acidic residues" evidence="2">
    <location>
        <begin position="7"/>
        <end position="47"/>
    </location>
</feature>
<dbReference type="FunFam" id="3.40.50.300:FF:002884">
    <property type="entry name" value="ATP-dependent DNA helicase"/>
    <property type="match status" value="1"/>
</dbReference>
<dbReference type="GO" id="GO:0006310">
    <property type="term" value="P:DNA recombination"/>
    <property type="evidence" value="ECO:0007669"/>
    <property type="project" value="UniProtKB-KW"/>
</dbReference>
<dbReference type="InterPro" id="IPR049163">
    <property type="entry name" value="Pif1-like_2B_dom"/>
</dbReference>
<dbReference type="GO" id="GO:0043139">
    <property type="term" value="F:5'-3' DNA helicase activity"/>
    <property type="evidence" value="ECO:0007669"/>
    <property type="project" value="UniProtKB-EC"/>
</dbReference>
<dbReference type="GO" id="GO:0016887">
    <property type="term" value="F:ATP hydrolysis activity"/>
    <property type="evidence" value="ECO:0007669"/>
    <property type="project" value="RHEA"/>
</dbReference>
<feature type="domain" description="DNA helicase Pif1-like DEAD-box helicase" evidence="3">
    <location>
        <begin position="1113"/>
        <end position="1319"/>
    </location>
</feature>
<keyword evidence="1" id="KW-0227">DNA damage</keyword>
<evidence type="ECO:0000256" key="2">
    <source>
        <dbReference type="SAM" id="MobiDB-lite"/>
    </source>
</evidence>
<dbReference type="Gene3D" id="3.40.50.300">
    <property type="entry name" value="P-loop containing nucleotide triphosphate hydrolases"/>
    <property type="match status" value="2"/>
</dbReference>
<sequence>MPPKRQRTAEGDAERKRQHAENMRMRRANRSEEQRLEERERNAENKRNRIANLSAEERSIERERRAEIERNRVASRSEEQCSIERERHAEIERNRVASLSEEQRSLERVRHAEIERNRVASLSEEQRSVELQRNSKNKRHRAANMATTQRIEQRRANVAAASTSRAATRLRNLNQTIHAASINRFNEADIQQHTCGELNVPCSFCGAKHFLKERPQDKKFTQCCQKGKVVLPPIKLAPNIEKLMKKEHEYSNNFFENIRSINSALAFASMGANIAPPPGYGPYCFRINGQIYHRTGSLHPTNGDQRKFAQLYILDPDEACDQRMMIRENAHCNAEIMRELSSFMAQNNPFAKAFKMLYEVEKECLAEATLNGVEPATVAMAIVQDRNSDQRRYNAPRVNEVAVIFQNADGEPQLERDILIHCRPNENDLNPKRTERINILDPNLEPMVYPLLFPYGDQSWGIDLKLNRPPSLANMRQPSANPRTRITQMQYYGYRLSIRDELNPFLCAGKLTQQYFVDAYVKTEANRLNFCRQNQGTLRAEQYAGLIDYIQTAANDQGLIPGRAVILPSSFIGSPRNMAQNYQDAMAIVRKFGKPDFFVTMTCNPKWPEITDNLQYGQKAEFRPDLVTRVFNLKLKELLDDISKKQILGILTAKVHVIEFQKRGLPHAHILLMVKNDGPVDAEKLNQLISAEIPDINECPRLHAVVTKHMVHGPCGSANLNSPCMVNNKCSKEFPKPFQNETLVNCDGYPKYRRRNTGQTDVNGRQIDNSWIVPYNPYMSLKYNCHINVESCASVKSVKYLFKYVYKGHDCANIAISEQDVLNHDEIKTFMDSRYISAPEAAWRLFGNSMHEQSHTIYRLPVHLPSEQTVYFNADNVEAAAERAGSKETMLTAWFKLNDTDEDARLYLYADIPEHYVFNKVSGVWKPRQRETNNTIGRMYPVNLSTDTEKYCLRLLLLHKRGVTSFEDLRTVEDVIYPTFKEAAQKSGIFSDDATWDFALTDAAIWKMPRQMRDLFAYICVFAVPPNALELFEKYKSDLYEDFARDARHNHTDNCQHCTNLALVEIQAILILSYKKCVDFGLPSPPANMRAAADEYFDVLAEKQKGDALQDTLNDEQRNAFDTVLNAAENENLPHRIFFMDGVGGSEKTHVYKTILSTVRGEGNIALPMASTGIAANLLDGGRTYHSQFKFRIPIDDTTTSPIRSNSADAELFRQAKLLIWDEATMAPSLALAAVDKFLKEVMNNQKPLGGKVLLLGGDFRQTLPVVPHASRSAIVEASLKFNSLWRKVKILHLLSNVRSVDKSYSDWLLKLGDGTLETPLGLPKDTIEIPEQLICRESIIYEIYGERLTVANVANFSKMAILCPKNTDVDNINEEILNILEGNSVTYFSTDSVDDESAEDRQHYPVEFLNGLTPSGMPVHKLNLKKGSNIMLLRNLNTKRGLCNGTRLIVEDLKPNLIIAKVLTGFAQQQIVFIPRIDLSTANADFPFVLRRRQFPIKLAFAMTINKSQGQTLDKVGVYLPEPVFSHGQLYVALSRVRRFADAKIKIIDGPEQGKLIEGSDRVFTKNVVYEEIFAKQLDPDCQ</sequence>
<comment type="cofactor">
    <cofactor evidence="1">
        <name>Mg(2+)</name>
        <dbReference type="ChEBI" id="CHEBI:18420"/>
    </cofactor>
</comment>
<evidence type="ECO:0000259" key="3">
    <source>
        <dbReference type="Pfam" id="PF05970"/>
    </source>
</evidence>
<dbReference type="CDD" id="cd18809">
    <property type="entry name" value="SF1_C_RecD"/>
    <property type="match status" value="1"/>
</dbReference>
<feature type="domain" description="Helitron helicase-like" evidence="4">
    <location>
        <begin position="491"/>
        <end position="672"/>
    </location>
</feature>
<dbReference type="GO" id="GO:0005524">
    <property type="term" value="F:ATP binding"/>
    <property type="evidence" value="ECO:0007669"/>
    <property type="project" value="UniProtKB-KW"/>
</dbReference>
<feature type="domain" description="DNA helicase Pif1-like 2B" evidence="5">
    <location>
        <begin position="1408"/>
        <end position="1453"/>
    </location>
</feature>
<organism evidence="6 7">
    <name type="scientific">Folsomia candida</name>
    <name type="common">Springtail</name>
    <dbReference type="NCBI Taxonomy" id="158441"/>
    <lineage>
        <taxon>Eukaryota</taxon>
        <taxon>Metazoa</taxon>
        <taxon>Ecdysozoa</taxon>
        <taxon>Arthropoda</taxon>
        <taxon>Hexapoda</taxon>
        <taxon>Collembola</taxon>
        <taxon>Entomobryomorpha</taxon>
        <taxon>Isotomoidea</taxon>
        <taxon>Isotomidae</taxon>
        <taxon>Proisotominae</taxon>
        <taxon>Folsomia</taxon>
    </lineage>
</organism>
<protein>
    <recommendedName>
        <fullName evidence="1">ATP-dependent DNA helicase</fullName>
        <ecNumber evidence="1">5.6.2.3</ecNumber>
    </recommendedName>
</protein>
<dbReference type="Pfam" id="PF21530">
    <property type="entry name" value="Pif1_2B_dom"/>
    <property type="match status" value="1"/>
</dbReference>
<accession>A0A226F6E9</accession>
<evidence type="ECO:0000259" key="5">
    <source>
        <dbReference type="Pfam" id="PF21530"/>
    </source>
</evidence>
<evidence type="ECO:0000313" key="6">
    <source>
        <dbReference type="EMBL" id="OXA64910.1"/>
    </source>
</evidence>
<proteinExistence type="inferred from homology"/>
<evidence type="ECO:0000256" key="1">
    <source>
        <dbReference type="RuleBase" id="RU363044"/>
    </source>
</evidence>
<name>A0A226F6E9_FOLCA</name>
<dbReference type="GO" id="GO:0000723">
    <property type="term" value="P:telomere maintenance"/>
    <property type="evidence" value="ECO:0007669"/>
    <property type="project" value="InterPro"/>
</dbReference>
<comment type="catalytic activity">
    <reaction evidence="1">
        <text>ATP + H2O = ADP + phosphate + H(+)</text>
        <dbReference type="Rhea" id="RHEA:13065"/>
        <dbReference type="ChEBI" id="CHEBI:15377"/>
        <dbReference type="ChEBI" id="CHEBI:15378"/>
        <dbReference type="ChEBI" id="CHEBI:30616"/>
        <dbReference type="ChEBI" id="CHEBI:43474"/>
        <dbReference type="ChEBI" id="CHEBI:456216"/>
        <dbReference type="EC" id="5.6.2.3"/>
    </reaction>
</comment>
<keyword evidence="1" id="KW-0234">DNA repair</keyword>
<keyword evidence="7" id="KW-1185">Reference proteome</keyword>
<dbReference type="SUPFAM" id="SSF52540">
    <property type="entry name" value="P-loop containing nucleoside triphosphate hydrolases"/>
    <property type="match status" value="2"/>
</dbReference>